<name>U2QA66_9ACTN</name>
<organism evidence="3 4">
    <name type="scientific">Propionibacterium acidifaciens F0233</name>
    <dbReference type="NCBI Taxonomy" id="553198"/>
    <lineage>
        <taxon>Bacteria</taxon>
        <taxon>Bacillati</taxon>
        <taxon>Actinomycetota</taxon>
        <taxon>Actinomycetes</taxon>
        <taxon>Propionibacteriales</taxon>
        <taxon>Propionibacteriaceae</taxon>
        <taxon>Propionibacterium</taxon>
    </lineage>
</organism>
<evidence type="ECO:0000313" key="3">
    <source>
        <dbReference type="EMBL" id="ERK53301.1"/>
    </source>
</evidence>
<feature type="region of interest" description="Disordered" evidence="1">
    <location>
        <begin position="1"/>
        <end position="49"/>
    </location>
</feature>
<dbReference type="AlphaFoldDB" id="U2QA66"/>
<dbReference type="Proteomes" id="UP000017052">
    <property type="component" value="Unassembled WGS sequence"/>
</dbReference>
<dbReference type="Pfam" id="PF09350">
    <property type="entry name" value="DJC28_CD"/>
    <property type="match status" value="1"/>
</dbReference>
<feature type="compositionally biased region" description="Basic and acidic residues" evidence="1">
    <location>
        <begin position="77"/>
        <end position="100"/>
    </location>
</feature>
<accession>U2QA66</accession>
<feature type="compositionally biased region" description="Basic and acidic residues" evidence="1">
    <location>
        <begin position="17"/>
        <end position="32"/>
    </location>
</feature>
<reference evidence="3" key="1">
    <citation type="submission" date="2013-08" db="EMBL/GenBank/DDBJ databases">
        <authorList>
            <person name="Durkin A.S."/>
            <person name="Haft D.R."/>
            <person name="McCorrison J."/>
            <person name="Torralba M."/>
            <person name="Gillis M."/>
            <person name="Haft D.H."/>
            <person name="Methe B."/>
            <person name="Sutton G."/>
            <person name="Nelson K.E."/>
        </authorList>
    </citation>
    <scope>NUCLEOTIDE SEQUENCE [LARGE SCALE GENOMIC DNA]</scope>
    <source>
        <strain evidence="3">F0233</strain>
    </source>
</reference>
<feature type="domain" description="DnaJ homologue subfamily C member 28 conserved" evidence="2">
    <location>
        <begin position="20"/>
        <end position="81"/>
    </location>
</feature>
<dbReference type="GeneID" id="95360346"/>
<dbReference type="InterPro" id="IPR018961">
    <property type="entry name" value="DnaJ_homolog_subfam-C_membr-28"/>
</dbReference>
<proteinExistence type="predicted"/>
<evidence type="ECO:0000259" key="2">
    <source>
        <dbReference type="Pfam" id="PF09350"/>
    </source>
</evidence>
<comment type="caution">
    <text evidence="3">The sequence shown here is derived from an EMBL/GenBank/DDBJ whole genome shotgun (WGS) entry which is preliminary data.</text>
</comment>
<dbReference type="RefSeq" id="WP_021798183.1">
    <property type="nucleotide sequence ID" value="NZ_ACVN02000239.1"/>
</dbReference>
<sequence>MDAGRENGRTGAPRFESYPERLVREAIERGEFDDNPYAGRPLPLGRPGDEKPWIVERLEREDLSGVLPEGLRALRALRRERPARDGERSDGHGQDDDPHE</sequence>
<feature type="region of interest" description="Disordered" evidence="1">
    <location>
        <begin position="76"/>
        <end position="100"/>
    </location>
</feature>
<keyword evidence="4" id="KW-1185">Reference proteome</keyword>
<dbReference type="OrthoDB" id="3395286at2"/>
<protein>
    <submittedName>
        <fullName evidence="3">PF09350 domain protein</fullName>
    </submittedName>
</protein>
<gene>
    <name evidence="3" type="ORF">HMPREF0682_2636</name>
</gene>
<dbReference type="EMBL" id="ACVN02000239">
    <property type="protein sequence ID" value="ERK53301.1"/>
    <property type="molecule type" value="Genomic_DNA"/>
</dbReference>
<evidence type="ECO:0000256" key="1">
    <source>
        <dbReference type="SAM" id="MobiDB-lite"/>
    </source>
</evidence>
<evidence type="ECO:0000313" key="4">
    <source>
        <dbReference type="Proteomes" id="UP000017052"/>
    </source>
</evidence>